<organism evidence="9 10">
    <name type="scientific">Litoribrevibacter euphylliae</name>
    <dbReference type="NCBI Taxonomy" id="1834034"/>
    <lineage>
        <taxon>Bacteria</taxon>
        <taxon>Pseudomonadati</taxon>
        <taxon>Pseudomonadota</taxon>
        <taxon>Gammaproteobacteria</taxon>
        <taxon>Oceanospirillales</taxon>
        <taxon>Oceanospirillaceae</taxon>
        <taxon>Litoribrevibacter</taxon>
    </lineage>
</organism>
<dbReference type="EMBL" id="JBHRSZ010000002">
    <property type="protein sequence ID" value="MFC3150256.1"/>
    <property type="molecule type" value="Genomic_DNA"/>
</dbReference>
<dbReference type="InterPro" id="IPR005467">
    <property type="entry name" value="His_kinase_dom"/>
</dbReference>
<accession>A0ABV7HC35</accession>
<dbReference type="SMART" id="SM00388">
    <property type="entry name" value="HisKA"/>
    <property type="match status" value="1"/>
</dbReference>
<keyword evidence="7" id="KW-0812">Transmembrane</keyword>
<dbReference type="InterPro" id="IPR036097">
    <property type="entry name" value="HisK_dim/P_sf"/>
</dbReference>
<comment type="caution">
    <text evidence="9">The sequence shown here is derived from an EMBL/GenBank/DDBJ whole genome shotgun (WGS) entry which is preliminary data.</text>
</comment>
<evidence type="ECO:0000256" key="4">
    <source>
        <dbReference type="ARBA" id="ARBA00022679"/>
    </source>
</evidence>
<evidence type="ECO:0000313" key="9">
    <source>
        <dbReference type="EMBL" id="MFC3150256.1"/>
    </source>
</evidence>
<protein>
    <recommendedName>
        <fullName evidence="2">histidine kinase</fullName>
        <ecNumber evidence="2">2.7.13.3</ecNumber>
    </recommendedName>
</protein>
<evidence type="ECO:0000256" key="5">
    <source>
        <dbReference type="ARBA" id="ARBA00022777"/>
    </source>
</evidence>
<keyword evidence="7" id="KW-1133">Transmembrane helix</keyword>
<keyword evidence="10" id="KW-1185">Reference proteome</keyword>
<feature type="transmembrane region" description="Helical" evidence="7">
    <location>
        <begin position="186"/>
        <end position="203"/>
    </location>
</feature>
<dbReference type="Gene3D" id="1.10.287.130">
    <property type="match status" value="1"/>
</dbReference>
<dbReference type="SMART" id="SM00387">
    <property type="entry name" value="HATPase_c"/>
    <property type="match status" value="1"/>
</dbReference>
<dbReference type="SUPFAM" id="SSF47384">
    <property type="entry name" value="Homodimeric domain of signal transducing histidine kinase"/>
    <property type="match status" value="1"/>
</dbReference>
<evidence type="ECO:0000256" key="3">
    <source>
        <dbReference type="ARBA" id="ARBA00022553"/>
    </source>
</evidence>
<dbReference type="GO" id="GO:0016301">
    <property type="term" value="F:kinase activity"/>
    <property type="evidence" value="ECO:0007669"/>
    <property type="project" value="UniProtKB-KW"/>
</dbReference>
<proteinExistence type="predicted"/>
<reference evidence="10" key="1">
    <citation type="journal article" date="2019" name="Int. J. Syst. Evol. Microbiol.">
        <title>The Global Catalogue of Microorganisms (GCM) 10K type strain sequencing project: providing services to taxonomists for standard genome sequencing and annotation.</title>
        <authorList>
            <consortium name="The Broad Institute Genomics Platform"/>
            <consortium name="The Broad Institute Genome Sequencing Center for Infectious Disease"/>
            <person name="Wu L."/>
            <person name="Ma J."/>
        </authorList>
    </citation>
    <scope>NUCLEOTIDE SEQUENCE [LARGE SCALE GENOMIC DNA]</scope>
    <source>
        <strain evidence="10">KCTC 52438</strain>
    </source>
</reference>
<dbReference type="EC" id="2.7.13.3" evidence="2"/>
<dbReference type="InterPro" id="IPR004358">
    <property type="entry name" value="Sig_transdc_His_kin-like_C"/>
</dbReference>
<dbReference type="InterPro" id="IPR050736">
    <property type="entry name" value="Sensor_HK_Regulatory"/>
</dbReference>
<evidence type="ECO:0000256" key="1">
    <source>
        <dbReference type="ARBA" id="ARBA00000085"/>
    </source>
</evidence>
<dbReference type="PANTHER" id="PTHR43711:SF31">
    <property type="entry name" value="HISTIDINE KINASE"/>
    <property type="match status" value="1"/>
</dbReference>
<dbReference type="PANTHER" id="PTHR43711">
    <property type="entry name" value="TWO-COMPONENT HISTIDINE KINASE"/>
    <property type="match status" value="1"/>
</dbReference>
<feature type="transmembrane region" description="Helical" evidence="7">
    <location>
        <begin position="77"/>
        <end position="97"/>
    </location>
</feature>
<evidence type="ECO:0000313" key="10">
    <source>
        <dbReference type="Proteomes" id="UP001595476"/>
    </source>
</evidence>
<dbReference type="Proteomes" id="UP001595476">
    <property type="component" value="Unassembled WGS sequence"/>
</dbReference>
<feature type="transmembrane region" description="Helical" evidence="7">
    <location>
        <begin position="109"/>
        <end position="128"/>
    </location>
</feature>
<dbReference type="InterPro" id="IPR003594">
    <property type="entry name" value="HATPase_dom"/>
</dbReference>
<evidence type="ECO:0000259" key="8">
    <source>
        <dbReference type="PROSITE" id="PS50109"/>
    </source>
</evidence>
<feature type="transmembrane region" description="Helical" evidence="7">
    <location>
        <begin position="140"/>
        <end position="166"/>
    </location>
</feature>
<gene>
    <name evidence="9" type="ORF">ACFOEK_04390</name>
</gene>
<evidence type="ECO:0000256" key="7">
    <source>
        <dbReference type="SAM" id="Phobius"/>
    </source>
</evidence>
<dbReference type="InterPro" id="IPR036890">
    <property type="entry name" value="HATPase_C_sf"/>
</dbReference>
<dbReference type="PRINTS" id="PR00344">
    <property type="entry name" value="BCTRLSENSOR"/>
</dbReference>
<keyword evidence="6" id="KW-0902">Two-component regulatory system</keyword>
<comment type="catalytic activity">
    <reaction evidence="1">
        <text>ATP + protein L-histidine = ADP + protein N-phospho-L-histidine.</text>
        <dbReference type="EC" id="2.7.13.3"/>
    </reaction>
</comment>
<evidence type="ECO:0000256" key="6">
    <source>
        <dbReference type="ARBA" id="ARBA00023012"/>
    </source>
</evidence>
<feature type="transmembrane region" description="Helical" evidence="7">
    <location>
        <begin position="48"/>
        <end position="70"/>
    </location>
</feature>
<keyword evidence="5 9" id="KW-0418">Kinase</keyword>
<dbReference type="RefSeq" id="WP_386716724.1">
    <property type="nucleotide sequence ID" value="NZ_JBHRSZ010000002.1"/>
</dbReference>
<evidence type="ECO:0000256" key="2">
    <source>
        <dbReference type="ARBA" id="ARBA00012438"/>
    </source>
</evidence>
<dbReference type="Pfam" id="PF00512">
    <property type="entry name" value="HisKA"/>
    <property type="match status" value="1"/>
</dbReference>
<keyword evidence="3" id="KW-0597">Phosphoprotein</keyword>
<keyword evidence="4" id="KW-0808">Transferase</keyword>
<sequence>MSNFKASTQEQSQLLQAQLDDGFRRLRFDQPLESDFKAYQTHLIQRRVGYVSLFSIVLLTLYACVDFLFLPDRIWEFTVMVRATMIVPVIILAYAFFKQEPKPNTIINATFLCYMMMGIGVIAIIGGSQLGGYDIPYEGLYSVILFGFFLLGLPFKLILFSTWGMWWLFGCMELLVGHTENLLPELFFLASMCAIGTVGSYLHEHTLRSGYLKHRLVKLSQQQAVADKEAKTQFLAAAGHDLRQPINAISLISDALAQTLIHSDNNPQQQVMTERLTASVDMLNRLLDSLLEYSRLEMGEVEPYWEKVPLDTLTHEVVSAMTTQLEAAHIKVHLHVATQAHVKTDPLLFERILRNLISNVIQHAKASEIHISTAINNQTITLEIKDNGCGISKEHQEAIFDQYYQVTPNRERGMGLGLSIVQQLADILNIRLSVTSQLNEGTCFLLSVDCLEQDSLEQDHQEQKLLKQNIQASSH</sequence>
<name>A0ABV7HC35_9GAMM</name>
<dbReference type="PROSITE" id="PS50109">
    <property type="entry name" value="HIS_KIN"/>
    <property type="match status" value="1"/>
</dbReference>
<dbReference type="InterPro" id="IPR003661">
    <property type="entry name" value="HisK_dim/P_dom"/>
</dbReference>
<feature type="domain" description="Histidine kinase" evidence="8">
    <location>
        <begin position="237"/>
        <end position="452"/>
    </location>
</feature>
<dbReference type="Pfam" id="PF02518">
    <property type="entry name" value="HATPase_c"/>
    <property type="match status" value="1"/>
</dbReference>
<dbReference type="Gene3D" id="3.30.565.10">
    <property type="entry name" value="Histidine kinase-like ATPase, C-terminal domain"/>
    <property type="match status" value="1"/>
</dbReference>
<dbReference type="SUPFAM" id="SSF55874">
    <property type="entry name" value="ATPase domain of HSP90 chaperone/DNA topoisomerase II/histidine kinase"/>
    <property type="match status" value="1"/>
</dbReference>
<dbReference type="CDD" id="cd00082">
    <property type="entry name" value="HisKA"/>
    <property type="match status" value="1"/>
</dbReference>
<keyword evidence="7" id="KW-0472">Membrane</keyword>